<comment type="subcellular location">
    <subcellularLocation>
        <location evidence="1">Nucleus</location>
    </subcellularLocation>
</comment>
<dbReference type="SUPFAM" id="SSF48371">
    <property type="entry name" value="ARM repeat"/>
    <property type="match status" value="1"/>
</dbReference>
<dbReference type="GO" id="GO:0010496">
    <property type="term" value="P:intercellular transport"/>
    <property type="evidence" value="ECO:0007669"/>
    <property type="project" value="TreeGrafter"/>
</dbReference>
<gene>
    <name evidence="4" type="ORF">RND81_12G058500</name>
</gene>
<dbReference type="InterPro" id="IPR016024">
    <property type="entry name" value="ARM-type_fold"/>
</dbReference>
<reference evidence="4" key="1">
    <citation type="submission" date="2024-03" db="EMBL/GenBank/DDBJ databases">
        <title>WGS assembly of Saponaria officinalis var. Norfolk2.</title>
        <authorList>
            <person name="Jenkins J."/>
            <person name="Shu S."/>
            <person name="Grimwood J."/>
            <person name="Barry K."/>
            <person name="Goodstein D."/>
            <person name="Schmutz J."/>
            <person name="Leebens-Mack J."/>
            <person name="Osbourn A."/>
        </authorList>
    </citation>
    <scope>NUCLEOTIDE SEQUENCE [LARGE SCALE GENOMIC DNA]</scope>
    <source>
        <strain evidence="4">JIC</strain>
    </source>
</reference>
<proteinExistence type="predicted"/>
<dbReference type="AlphaFoldDB" id="A0AAW1H7A9"/>
<name>A0AAW1H7A9_SAPOF</name>
<sequence>MAVEQLLWRDIEKTLTATLTTTSDSATTLPLRTLSSIRSLVTNPTTSAATITAVLQTLIATLSRPLHLQTHLRLITLLTTLPFTPSAAATTLLSSPSPRLAAAALSLLLSIPAFDFNSVDDTLLISLPFRPSISVRVWFLNNAARFHIQPNLLVTVLLGFTKDPYPNVRQAALMGLARVCQAGVVVEDSDVVELCYFRAVELFRDPQNYVRQAAVCAAGEWGRMLALSKQEALQRDWFDFVFLQLCSTVRDMNVRVRVETFTALGKFTFVSEYILLQALSKKVLPKVKEKQYLAPCSARQCKIHAANAAGAFIHGLEDEFSEVQQAACVTLRMLPVISGQFAGEAFNIVSYVLNDDSIIVRLEALKTLHHMAVSGCLKMKEDHLEMLLHTLVDNCLHIRTQAIRTVGSVKLPSLELSKLTVGSLLECLAMYPKSEADIFHALFSVGQNNENYSVSIIEDLHHEIEPWGDKKLGCNNHKVAGLIVLAVSASLKHENFRLRIPQKIFSYAAVFFGRISHAFVDILDANSLLRYLSHCGKWCSEAQSESVCKSVVGFAPKDQLQTPDYILDAVNLIPITVKRLWGLVISGCTSEVLGTLRCCKESLRTISSETDEFTGAVAFALQYIHIVKLISKIWEHFVPSRKCNFYQVGQLDILFAKLEKSLIDLKFGFTGLEKEDELYIMELVLLSYVMALSSFHVHCTILLKLSKTITFLEDLRTDKSIVFSDFLNQISDSFSKDDYSFSGPSTLKKLRDVFVLKNFTLSQRIRQVKAELVVIGFDSVTPLRFIPGLPVGIPLEMTFYNVANDHILWLKLTLTDSAMEFVFMDMEEIGDLQEVGKVKFTSPFYRTPRAEAFTLRVSIGMECNSENLDRVKGHGGPEHALTYISPEIEVYFVHL</sequence>
<accession>A0AAW1H7A9</accession>
<feature type="domain" description="Integrator complex subunit 4/Protein SIEL C-terminal Ig-like" evidence="3">
    <location>
        <begin position="780"/>
        <end position="893"/>
    </location>
</feature>
<keyword evidence="5" id="KW-1185">Reference proteome</keyword>
<dbReference type="PANTHER" id="PTHR20938:SF0">
    <property type="entry name" value="INTEGRATOR COMPLEX SUBUNIT 4"/>
    <property type="match status" value="1"/>
</dbReference>
<protein>
    <recommendedName>
        <fullName evidence="3">Integrator complex subunit 4/Protein SIEL C-terminal Ig-like domain-containing protein</fullName>
    </recommendedName>
</protein>
<evidence type="ECO:0000256" key="2">
    <source>
        <dbReference type="ARBA" id="ARBA00023242"/>
    </source>
</evidence>
<evidence type="ECO:0000259" key="3">
    <source>
        <dbReference type="Pfam" id="PF25458"/>
    </source>
</evidence>
<organism evidence="4 5">
    <name type="scientific">Saponaria officinalis</name>
    <name type="common">Common soapwort</name>
    <name type="synonym">Lychnis saponaria</name>
    <dbReference type="NCBI Taxonomy" id="3572"/>
    <lineage>
        <taxon>Eukaryota</taxon>
        <taxon>Viridiplantae</taxon>
        <taxon>Streptophyta</taxon>
        <taxon>Embryophyta</taxon>
        <taxon>Tracheophyta</taxon>
        <taxon>Spermatophyta</taxon>
        <taxon>Magnoliopsida</taxon>
        <taxon>eudicotyledons</taxon>
        <taxon>Gunneridae</taxon>
        <taxon>Pentapetalae</taxon>
        <taxon>Caryophyllales</taxon>
        <taxon>Caryophyllaceae</taxon>
        <taxon>Caryophylleae</taxon>
        <taxon>Saponaria</taxon>
    </lineage>
</organism>
<dbReference type="InterPro" id="IPR011989">
    <property type="entry name" value="ARM-like"/>
</dbReference>
<dbReference type="PANTHER" id="PTHR20938">
    <property type="entry name" value="INTEGRATOR COMPLEX SUBUNIT 4"/>
    <property type="match status" value="1"/>
</dbReference>
<evidence type="ECO:0000256" key="1">
    <source>
        <dbReference type="ARBA" id="ARBA00004123"/>
    </source>
</evidence>
<dbReference type="GO" id="GO:0005768">
    <property type="term" value="C:endosome"/>
    <property type="evidence" value="ECO:0007669"/>
    <property type="project" value="TreeGrafter"/>
</dbReference>
<evidence type="ECO:0000313" key="4">
    <source>
        <dbReference type="EMBL" id="KAK9671846.1"/>
    </source>
</evidence>
<dbReference type="Proteomes" id="UP001443914">
    <property type="component" value="Unassembled WGS sequence"/>
</dbReference>
<keyword evidence="2" id="KW-0539">Nucleus</keyword>
<dbReference type="InterPro" id="IPR057412">
    <property type="entry name" value="INTS4_C"/>
</dbReference>
<dbReference type="Pfam" id="PF25458">
    <property type="entry name" value="INTS4_C"/>
    <property type="match status" value="1"/>
</dbReference>
<comment type="caution">
    <text evidence="4">The sequence shown here is derived from an EMBL/GenBank/DDBJ whole genome shotgun (WGS) entry which is preliminary data.</text>
</comment>
<evidence type="ECO:0000313" key="5">
    <source>
        <dbReference type="Proteomes" id="UP001443914"/>
    </source>
</evidence>
<dbReference type="Gene3D" id="1.25.10.10">
    <property type="entry name" value="Leucine-rich Repeat Variant"/>
    <property type="match status" value="1"/>
</dbReference>
<dbReference type="GO" id="GO:0005634">
    <property type="term" value="C:nucleus"/>
    <property type="evidence" value="ECO:0007669"/>
    <property type="project" value="UniProtKB-SubCell"/>
</dbReference>
<dbReference type="EMBL" id="JBDFQZ010000012">
    <property type="protein sequence ID" value="KAK9671846.1"/>
    <property type="molecule type" value="Genomic_DNA"/>
</dbReference>